<organism evidence="1 2">
    <name type="scientific">Fasciolopsis buskii</name>
    <dbReference type="NCBI Taxonomy" id="27845"/>
    <lineage>
        <taxon>Eukaryota</taxon>
        <taxon>Metazoa</taxon>
        <taxon>Spiralia</taxon>
        <taxon>Lophotrochozoa</taxon>
        <taxon>Platyhelminthes</taxon>
        <taxon>Trematoda</taxon>
        <taxon>Digenea</taxon>
        <taxon>Plagiorchiida</taxon>
        <taxon>Echinostomata</taxon>
        <taxon>Echinostomatoidea</taxon>
        <taxon>Fasciolidae</taxon>
        <taxon>Fasciolopsis</taxon>
    </lineage>
</organism>
<protein>
    <submittedName>
        <fullName evidence="1">Uncharacterized protein</fullName>
    </submittedName>
</protein>
<sequence length="99" mass="11523">MQFSRNIYLLDPYIDNLLVYGEMVLKSRSFMIITTGTLSVDTFFFMSTPESQSDRVGIFSSSFSGLLTTYLTLNRYRVKFGSKPLAKFWSLFVLHRIIR</sequence>
<name>A0A8E0S0C2_9TREM</name>
<dbReference type="EMBL" id="LUCM01004382">
    <property type="protein sequence ID" value="KAA0194421.1"/>
    <property type="molecule type" value="Genomic_DNA"/>
</dbReference>
<gene>
    <name evidence="1" type="ORF">FBUS_04080</name>
</gene>
<accession>A0A8E0S0C2</accession>
<evidence type="ECO:0000313" key="1">
    <source>
        <dbReference type="EMBL" id="KAA0194421.1"/>
    </source>
</evidence>
<evidence type="ECO:0000313" key="2">
    <source>
        <dbReference type="Proteomes" id="UP000728185"/>
    </source>
</evidence>
<keyword evidence="2" id="KW-1185">Reference proteome</keyword>
<dbReference type="Proteomes" id="UP000728185">
    <property type="component" value="Unassembled WGS sequence"/>
</dbReference>
<comment type="caution">
    <text evidence="1">The sequence shown here is derived from an EMBL/GenBank/DDBJ whole genome shotgun (WGS) entry which is preliminary data.</text>
</comment>
<reference evidence="1" key="1">
    <citation type="submission" date="2019-05" db="EMBL/GenBank/DDBJ databases">
        <title>Annotation for the trematode Fasciolopsis buski.</title>
        <authorList>
            <person name="Choi Y.-J."/>
        </authorList>
    </citation>
    <scope>NUCLEOTIDE SEQUENCE</scope>
    <source>
        <strain evidence="1">HT</strain>
        <tissue evidence="1">Whole worm</tissue>
    </source>
</reference>
<proteinExistence type="predicted"/>
<dbReference type="AlphaFoldDB" id="A0A8E0S0C2"/>